<dbReference type="PROSITE" id="PS50262">
    <property type="entry name" value="G_PROTEIN_RECEP_F1_2"/>
    <property type="match status" value="1"/>
</dbReference>
<reference evidence="5" key="1">
    <citation type="submission" date="2020-04" db="EMBL/GenBank/DDBJ databases">
        <authorList>
            <person name="Alioto T."/>
            <person name="Alioto T."/>
            <person name="Gomez Garrido J."/>
        </authorList>
    </citation>
    <scope>NUCLEOTIDE SEQUENCE</scope>
    <source>
        <strain evidence="5">A484AB</strain>
    </source>
</reference>
<evidence type="ECO:0000256" key="3">
    <source>
        <dbReference type="ARBA" id="ARBA00022989"/>
    </source>
</evidence>
<evidence type="ECO:0000313" key="6">
    <source>
        <dbReference type="Proteomes" id="UP001152795"/>
    </source>
</evidence>
<comment type="caution">
    <text evidence="5">The sequence shown here is derived from an EMBL/GenBank/DDBJ whole genome shotgun (WGS) entry which is preliminary data.</text>
</comment>
<dbReference type="InterPro" id="IPR017452">
    <property type="entry name" value="GPCR_Rhodpsn_7TM"/>
</dbReference>
<organism evidence="5 6">
    <name type="scientific">Paramuricea clavata</name>
    <name type="common">Red gorgonian</name>
    <name type="synonym">Violescent sea-whip</name>
    <dbReference type="NCBI Taxonomy" id="317549"/>
    <lineage>
        <taxon>Eukaryota</taxon>
        <taxon>Metazoa</taxon>
        <taxon>Cnidaria</taxon>
        <taxon>Anthozoa</taxon>
        <taxon>Octocorallia</taxon>
        <taxon>Malacalcyonacea</taxon>
        <taxon>Plexauridae</taxon>
        <taxon>Paramuricea</taxon>
    </lineage>
</organism>
<keyword evidence="2" id="KW-0812">Transmembrane</keyword>
<proteinExistence type="predicted"/>
<dbReference type="Proteomes" id="UP001152795">
    <property type="component" value="Unassembled WGS sequence"/>
</dbReference>
<dbReference type="GO" id="GO:0016020">
    <property type="term" value="C:membrane"/>
    <property type="evidence" value="ECO:0007669"/>
    <property type="project" value="UniProtKB-SubCell"/>
</dbReference>
<evidence type="ECO:0000256" key="1">
    <source>
        <dbReference type="ARBA" id="ARBA00004370"/>
    </source>
</evidence>
<comment type="subcellular location">
    <subcellularLocation>
        <location evidence="1">Membrane</location>
    </subcellularLocation>
</comment>
<keyword evidence="4" id="KW-0472">Membrane</keyword>
<evidence type="ECO:0000256" key="4">
    <source>
        <dbReference type="ARBA" id="ARBA00023136"/>
    </source>
</evidence>
<dbReference type="AlphaFoldDB" id="A0A7D9DFZ5"/>
<accession>A0A7D9DFZ5</accession>
<name>A0A7D9DFZ5_PARCT</name>
<protein>
    <submittedName>
        <fullName evidence="5">---NA</fullName>
    </submittedName>
</protein>
<evidence type="ECO:0000313" key="5">
    <source>
        <dbReference type="EMBL" id="CAB3982410.1"/>
    </source>
</evidence>
<keyword evidence="6" id="KW-1185">Reference proteome</keyword>
<gene>
    <name evidence="5" type="ORF">PACLA_8A067996</name>
</gene>
<evidence type="ECO:0000256" key="2">
    <source>
        <dbReference type="ARBA" id="ARBA00022692"/>
    </source>
</evidence>
<dbReference type="EMBL" id="CACRXK020000496">
    <property type="protein sequence ID" value="CAB3982410.1"/>
    <property type="molecule type" value="Genomic_DNA"/>
</dbReference>
<dbReference type="Gene3D" id="1.20.1070.10">
    <property type="entry name" value="Rhodopsin 7-helix transmembrane proteins"/>
    <property type="match status" value="1"/>
</dbReference>
<keyword evidence="3" id="KW-1133">Transmembrane helix</keyword>
<dbReference type="CDD" id="cd00637">
    <property type="entry name" value="7tm_classA_rhodopsin-like"/>
    <property type="match status" value="1"/>
</dbReference>
<dbReference type="SUPFAM" id="SSF81321">
    <property type="entry name" value="Family A G protein-coupled receptor-like"/>
    <property type="match status" value="1"/>
</dbReference>
<sequence length="320" mass="36526">MAVFALFWLPGQVMAFLLEFKNENEFILTYGSDIGYLFVFTNCVMNPLIFAYFSQCHKKIPVFRKLTASSINPTLACELGNSTFRRESERRDSNQQRRGSLPGNIKRVPLARTLKRPSLPAILQCESITEVQREDLLQAGRNTDFVTAKRNSSVLPQKKQLPVLAEMQTSDTISLIMQTNYLPQEHQNGELRHSIENNDPTQKRGSIPGSRKKLSFSLTSLTTPNNNSIPNLLKQPKAQTDDFPKEWYERPQKRSSFSILKKRDSITGAQRDSVRSIHSEKNGDVDAGNRVMRNFLEIIKTMKEDVLRKYLDATPETVLN</sequence>